<evidence type="ECO:0000256" key="3">
    <source>
        <dbReference type="ARBA" id="ARBA00022737"/>
    </source>
</evidence>
<comment type="subcellular location">
    <subcellularLocation>
        <location evidence="1">Mitochondrion membrane</location>
    </subcellularLocation>
</comment>
<dbReference type="PANTHER" id="PTHR24089">
    <property type="entry name" value="SOLUTE CARRIER FAMILY 25"/>
    <property type="match status" value="1"/>
</dbReference>
<keyword evidence="4 6" id="KW-1133">Transmembrane helix</keyword>
<reference evidence="7" key="1">
    <citation type="submission" date="2020-06" db="EMBL/GenBank/DDBJ databases">
        <title>Genomes of multiple members of Pneumocystis genus reveal paths to human pathogen Pneumocystis jirovecii.</title>
        <authorList>
            <person name="Cisse O.H."/>
            <person name="Ma L."/>
            <person name="Dekker J."/>
            <person name="Khil P."/>
            <person name="Jo J."/>
            <person name="Brenchley J."/>
            <person name="Blair R."/>
            <person name="Pahar B."/>
            <person name="Chabe M."/>
            <person name="Van Rompay K.A."/>
            <person name="Keesler R."/>
            <person name="Sukura A."/>
            <person name="Hirsch V."/>
            <person name="Kutty G."/>
            <person name="Liu Y."/>
            <person name="Peng L."/>
            <person name="Chen J."/>
            <person name="Song J."/>
            <person name="Weissenbacher-Lang C."/>
            <person name="Xu J."/>
            <person name="Upham N.S."/>
            <person name="Stajich J.E."/>
            <person name="Cuomo C.A."/>
            <person name="Cushion M.T."/>
            <person name="Kovacs J.A."/>
        </authorList>
    </citation>
    <scope>NUCLEOTIDE SEQUENCE</scope>
    <source>
        <strain evidence="7">2A</strain>
    </source>
</reference>
<feature type="transmembrane region" description="Helical" evidence="6">
    <location>
        <begin position="208"/>
        <end position="229"/>
    </location>
</feature>
<organism evidence="7 8">
    <name type="scientific">Pneumocystis wakefieldiae</name>
    <dbReference type="NCBI Taxonomy" id="38082"/>
    <lineage>
        <taxon>Eukaryota</taxon>
        <taxon>Fungi</taxon>
        <taxon>Dikarya</taxon>
        <taxon>Ascomycota</taxon>
        <taxon>Taphrinomycotina</taxon>
        <taxon>Pneumocystomycetes</taxon>
        <taxon>Pneumocystaceae</taxon>
        <taxon>Pneumocystis</taxon>
    </lineage>
</organism>
<accession>A0A899G0A0</accession>
<dbReference type="Gene3D" id="1.50.40.10">
    <property type="entry name" value="Mitochondrial carrier domain"/>
    <property type="match status" value="1"/>
</dbReference>
<gene>
    <name evidence="7" type="ORF">MERGE_002233</name>
</gene>
<name>A0A899G0A0_9ASCO</name>
<keyword evidence="2 6" id="KW-0812">Transmembrane</keyword>
<evidence type="ECO:0000256" key="5">
    <source>
        <dbReference type="ARBA" id="ARBA00023136"/>
    </source>
</evidence>
<evidence type="ECO:0000256" key="6">
    <source>
        <dbReference type="SAM" id="Phobius"/>
    </source>
</evidence>
<feature type="transmembrane region" description="Helical" evidence="6">
    <location>
        <begin position="249"/>
        <end position="268"/>
    </location>
</feature>
<protein>
    <submittedName>
        <fullName evidence="7">Uncharacterized protein</fullName>
    </submittedName>
</protein>
<dbReference type="AlphaFoldDB" id="A0A899G0A0"/>
<dbReference type="EMBL" id="CP054535">
    <property type="protein sequence ID" value="QSL64929.1"/>
    <property type="molecule type" value="Genomic_DNA"/>
</dbReference>
<evidence type="ECO:0000313" key="7">
    <source>
        <dbReference type="EMBL" id="QSL64929.1"/>
    </source>
</evidence>
<dbReference type="SUPFAM" id="SSF103506">
    <property type="entry name" value="Mitochondrial carrier"/>
    <property type="match status" value="1"/>
</dbReference>
<keyword evidence="5 6" id="KW-0472">Membrane</keyword>
<dbReference type="GO" id="GO:0031966">
    <property type="term" value="C:mitochondrial membrane"/>
    <property type="evidence" value="ECO:0007669"/>
    <property type="project" value="UniProtKB-SubCell"/>
</dbReference>
<keyword evidence="8" id="KW-1185">Reference proteome</keyword>
<sequence>MNTMNLGIFEEEINPNRPYYIPSEYSYDIKNGIRRNIAEQSSNKNWTESEYLHYFNLESNKKLLKTLLLETAFLYLSVFIVQPFEVAKTLLQCQYHVKQGLQNNINDKNKFFSEKLDEDDNDSILSNESDPPYFCDPDSLILSPDISCTSSKKSIVDREGYVLTSPDNHEIYFPWQINLQNCGITTTISVLWKKEGFFSLWKAQNISFIYNLLFSITESWISSFLSSTFSFPTFISQTMDFDYLLCSSFISLISSAFTSLLLAPIDTARTRIMLTPKYSKSQQHLSSEPFFSFLICPTMLVLPTLFYSTLPNAFSYMVSIFFNCSGLVINSYETPIMYNLNSLLSSLTHLLIKLPLETILRRAQLHVSNLKNSLIKPGRYIGISGTIWCILYEEDSGPYGLNRFYTGWKMSLYTLIGIWSLGFTSLSFNLPSNLTNISTLQ</sequence>
<evidence type="ECO:0000256" key="2">
    <source>
        <dbReference type="ARBA" id="ARBA00022692"/>
    </source>
</evidence>
<evidence type="ECO:0000256" key="1">
    <source>
        <dbReference type="ARBA" id="ARBA00004325"/>
    </source>
</evidence>
<dbReference type="InterPro" id="IPR023395">
    <property type="entry name" value="MCP_dom_sf"/>
</dbReference>
<evidence type="ECO:0000256" key="4">
    <source>
        <dbReference type="ARBA" id="ARBA00022989"/>
    </source>
</evidence>
<feature type="transmembrane region" description="Helical" evidence="6">
    <location>
        <begin position="412"/>
        <end position="430"/>
    </location>
</feature>
<evidence type="ECO:0000313" key="8">
    <source>
        <dbReference type="Proteomes" id="UP000663699"/>
    </source>
</evidence>
<dbReference type="OrthoDB" id="77989at2759"/>
<dbReference type="Proteomes" id="UP000663699">
    <property type="component" value="Chromosome 4"/>
</dbReference>
<feature type="transmembrane region" description="Helical" evidence="6">
    <location>
        <begin position="289"/>
        <end position="307"/>
    </location>
</feature>
<proteinExistence type="predicted"/>
<keyword evidence="3" id="KW-0677">Repeat</keyword>